<accession>A0A1F5E7B1</accession>
<dbReference type="EMBL" id="MEZY01000038">
    <property type="protein sequence ID" value="OGD63154.1"/>
    <property type="molecule type" value="Genomic_DNA"/>
</dbReference>
<protein>
    <recommendedName>
        <fullName evidence="9">Prepilin-type N-terminal cleavage/methylation domain-containing protein</fullName>
    </recommendedName>
</protein>
<dbReference type="PANTHER" id="PTHR30093">
    <property type="entry name" value="GENERAL SECRETION PATHWAY PROTEIN G"/>
    <property type="match status" value="1"/>
</dbReference>
<dbReference type="GO" id="GO:0016020">
    <property type="term" value="C:membrane"/>
    <property type="evidence" value="ECO:0007669"/>
    <property type="project" value="UniProtKB-SubCell"/>
</dbReference>
<dbReference type="Proteomes" id="UP000178583">
    <property type="component" value="Unassembled WGS sequence"/>
</dbReference>
<evidence type="ECO:0000256" key="5">
    <source>
        <dbReference type="ARBA" id="ARBA00023136"/>
    </source>
</evidence>
<dbReference type="NCBIfam" id="TIGR02532">
    <property type="entry name" value="IV_pilin_GFxxxE"/>
    <property type="match status" value="1"/>
</dbReference>
<comment type="caution">
    <text evidence="7">The sequence shown here is derived from an EMBL/GenBank/DDBJ whole genome shotgun (WGS) entry which is preliminary data.</text>
</comment>
<dbReference type="InterPro" id="IPR045584">
    <property type="entry name" value="Pilin-like"/>
</dbReference>
<keyword evidence="3 6" id="KW-0812">Transmembrane</keyword>
<dbReference type="Pfam" id="PF07963">
    <property type="entry name" value="N_methyl"/>
    <property type="match status" value="1"/>
</dbReference>
<dbReference type="PRINTS" id="PR00885">
    <property type="entry name" value="BCTERIALGSPH"/>
</dbReference>
<evidence type="ECO:0000313" key="7">
    <source>
        <dbReference type="EMBL" id="OGD63154.1"/>
    </source>
</evidence>
<organism evidence="7 8">
    <name type="scientific">Candidatus Berkelbacteria bacterium RIFOXYA2_FULL_43_10</name>
    <dbReference type="NCBI Taxonomy" id="1797472"/>
    <lineage>
        <taxon>Bacteria</taxon>
        <taxon>Candidatus Berkelbacteria</taxon>
    </lineage>
</organism>
<evidence type="ECO:0000313" key="8">
    <source>
        <dbReference type="Proteomes" id="UP000178583"/>
    </source>
</evidence>
<evidence type="ECO:0008006" key="9">
    <source>
        <dbReference type="Google" id="ProtNLM"/>
    </source>
</evidence>
<evidence type="ECO:0000256" key="2">
    <source>
        <dbReference type="ARBA" id="ARBA00022481"/>
    </source>
</evidence>
<feature type="transmembrane region" description="Helical" evidence="6">
    <location>
        <begin position="6"/>
        <end position="27"/>
    </location>
</feature>
<evidence type="ECO:0000256" key="6">
    <source>
        <dbReference type="SAM" id="Phobius"/>
    </source>
</evidence>
<evidence type="ECO:0000256" key="1">
    <source>
        <dbReference type="ARBA" id="ARBA00004167"/>
    </source>
</evidence>
<evidence type="ECO:0000256" key="3">
    <source>
        <dbReference type="ARBA" id="ARBA00022692"/>
    </source>
</evidence>
<name>A0A1F5E7B1_9BACT</name>
<reference evidence="7 8" key="1">
    <citation type="journal article" date="2016" name="Nat. Commun.">
        <title>Thousands of microbial genomes shed light on interconnected biogeochemical processes in an aquifer system.</title>
        <authorList>
            <person name="Anantharaman K."/>
            <person name="Brown C.T."/>
            <person name="Hug L.A."/>
            <person name="Sharon I."/>
            <person name="Castelle C.J."/>
            <person name="Probst A.J."/>
            <person name="Thomas B.C."/>
            <person name="Singh A."/>
            <person name="Wilkins M.J."/>
            <person name="Karaoz U."/>
            <person name="Brodie E.L."/>
            <person name="Williams K.H."/>
            <person name="Hubbard S.S."/>
            <person name="Banfield J.F."/>
        </authorList>
    </citation>
    <scope>NUCLEOTIDE SEQUENCE [LARGE SCALE GENOMIC DNA]</scope>
</reference>
<keyword evidence="2" id="KW-0488">Methylation</keyword>
<gene>
    <name evidence="7" type="ORF">A2215_01695</name>
</gene>
<dbReference type="PROSITE" id="PS00409">
    <property type="entry name" value="PROKAR_NTER_METHYL"/>
    <property type="match status" value="1"/>
</dbReference>
<dbReference type="GO" id="GO:0015628">
    <property type="term" value="P:protein secretion by the type II secretion system"/>
    <property type="evidence" value="ECO:0007669"/>
    <property type="project" value="InterPro"/>
</dbReference>
<comment type="subcellular location">
    <subcellularLocation>
        <location evidence="1">Membrane</location>
        <topology evidence="1">Single-pass membrane protein</topology>
    </subcellularLocation>
</comment>
<sequence length="143" mass="14577">MKKHGFTLIELLVVIAIIGILAVLIIINLSGATKKAKYASAIENLNRALEAAQLCVAEGGTLTAVGSVGNLGDPNGAAVCANPATNATAKGASWPVMDVNSNGYDYQIVSSGSAVTRVSVSKLDSSWTAITCPAVNNVITSCK</sequence>
<dbReference type="AlphaFoldDB" id="A0A1F5E7B1"/>
<dbReference type="STRING" id="1797472.A2215_01695"/>
<proteinExistence type="predicted"/>
<dbReference type="SUPFAM" id="SSF54523">
    <property type="entry name" value="Pili subunits"/>
    <property type="match status" value="1"/>
</dbReference>
<dbReference type="GO" id="GO:0015627">
    <property type="term" value="C:type II protein secretion system complex"/>
    <property type="evidence" value="ECO:0007669"/>
    <property type="project" value="InterPro"/>
</dbReference>
<dbReference type="InterPro" id="IPR002416">
    <property type="entry name" value="T2SS_protein-GspH"/>
</dbReference>
<evidence type="ECO:0000256" key="4">
    <source>
        <dbReference type="ARBA" id="ARBA00022989"/>
    </source>
</evidence>
<keyword evidence="5 6" id="KW-0472">Membrane</keyword>
<keyword evidence="4 6" id="KW-1133">Transmembrane helix</keyword>
<dbReference type="InterPro" id="IPR012902">
    <property type="entry name" value="N_methyl_site"/>
</dbReference>
<dbReference type="Gene3D" id="3.30.700.10">
    <property type="entry name" value="Glycoprotein, Type 4 Pilin"/>
    <property type="match status" value="1"/>
</dbReference>